<feature type="compositionally biased region" description="Basic and acidic residues" evidence="8">
    <location>
        <begin position="210"/>
        <end position="220"/>
    </location>
</feature>
<keyword evidence="2" id="KW-0677">Repeat</keyword>
<feature type="domain" description="C2H2-type" evidence="9">
    <location>
        <begin position="146"/>
        <end position="174"/>
    </location>
</feature>
<feature type="region of interest" description="Disordered" evidence="8">
    <location>
        <begin position="204"/>
        <end position="238"/>
    </location>
</feature>
<feature type="region of interest" description="Disordered" evidence="8">
    <location>
        <begin position="546"/>
        <end position="618"/>
    </location>
</feature>
<evidence type="ECO:0000256" key="7">
    <source>
        <dbReference type="SAM" id="Coils"/>
    </source>
</evidence>
<dbReference type="SUPFAM" id="SSF57667">
    <property type="entry name" value="beta-beta-alpha zinc fingers"/>
    <property type="match status" value="4"/>
</dbReference>
<keyword evidence="11" id="KW-1185">Reference proteome</keyword>
<feature type="domain" description="C2H2-type" evidence="9">
    <location>
        <begin position="490"/>
        <end position="517"/>
    </location>
</feature>
<feature type="domain" description="C2H2-type" evidence="9">
    <location>
        <begin position="118"/>
        <end position="145"/>
    </location>
</feature>
<dbReference type="PROSITE" id="PS00028">
    <property type="entry name" value="ZINC_FINGER_C2H2_1"/>
    <property type="match status" value="7"/>
</dbReference>
<sequence>MNKDSVKEKSVVEACDSVGQISENSKINMGIEDAGTSTGVNSESVNGTAYNSYISQMKNSDNKNNDHRISHNDNIEKHYQDRDAESPDVVMYDDMEDDRENNSDSGIVLSPSPHLANRTCEFCGVIKQSPADLHRHLRKHTGERPFICGICNRGFKAKRSLQKHQILQHMHKMVQLGQSSVIAQYPDGSLALKHKLDTLYNPEASQSKRFRSDDENHGDQDSVSSNSPIGSLRESPESGIEITENGRDRVCHICGKVCLKPSDLRRHMMCHTGEKPFKCDICGKPFRAKNSMHYHMKASHGVNVELSPGLQERYMRLKKQSRAKTLVTKLDNLEQDSGNTNSGPDIPHTSNSDSDSTNFTSKSSFHYNKSTPCKSNIIERTSDTPSLDDLKNEMLNNACSISNFTDGKAVLDPETGLFKHLGYYIDPSNIPESDNDGTIQLVKPGKSLIGTEIVQESPFCKSRISVKNETVLVTRIDGINLVSGNETSLFKCYLCGKVFNHLAQIQCHLSMHFEKDIVVYECQICHDTFWFKFQVVQHIRKKHPNELRNRSLSSSKPADIKTEISDDENTFKHSSNENPDTSSEKSLNENQEESFEKTSENVSSENMEQEDVNDQSNQTEKESILCQLYRGLKYRKNSNGSYICVICRKSFFREQSLLKHIQIHSGKSLYYCEDCGHGFDVYSHLRQHIIQVHGSKTNIDTKSESITRSLLSTLLKKTNQNWSPTAPVLSQEIEKEKENLEKEKAKAFLESEGIKEDIEVVLPCDPEESQMDKVDQTEKQKNWSESESETENEDENQKDVDGKNSEIMMSPRTTMLSKLTKVLNKRKSKMPIHIKQEAEATTSIEKKRGRSSQNRKKFTRKPDTSFYTTCANAGAASYTTYDGKRGFDNATTDLTGNSKSSSEFSFVCQLTGSFW</sequence>
<keyword evidence="1" id="KW-0479">Metal-binding</keyword>
<feature type="region of interest" description="Disordered" evidence="8">
    <location>
        <begin position="765"/>
        <end position="808"/>
    </location>
</feature>
<organism evidence="10 11">
    <name type="scientific">Tegillarca granosa</name>
    <name type="common">Malaysian cockle</name>
    <name type="synonym">Anadara granosa</name>
    <dbReference type="NCBI Taxonomy" id="220873"/>
    <lineage>
        <taxon>Eukaryota</taxon>
        <taxon>Metazoa</taxon>
        <taxon>Spiralia</taxon>
        <taxon>Lophotrochozoa</taxon>
        <taxon>Mollusca</taxon>
        <taxon>Bivalvia</taxon>
        <taxon>Autobranchia</taxon>
        <taxon>Pteriomorphia</taxon>
        <taxon>Arcoida</taxon>
        <taxon>Arcoidea</taxon>
        <taxon>Arcidae</taxon>
        <taxon>Tegillarca</taxon>
    </lineage>
</organism>
<dbReference type="Gene3D" id="3.30.160.60">
    <property type="entry name" value="Classic Zinc Finger"/>
    <property type="match status" value="6"/>
</dbReference>
<keyword evidence="5" id="KW-0539">Nucleus</keyword>
<keyword evidence="4" id="KW-0862">Zinc</keyword>
<dbReference type="PROSITE" id="PS50157">
    <property type="entry name" value="ZINC_FINGER_C2H2_2"/>
    <property type="match status" value="8"/>
</dbReference>
<evidence type="ECO:0000256" key="6">
    <source>
        <dbReference type="PROSITE-ProRule" id="PRU00042"/>
    </source>
</evidence>
<dbReference type="InterPro" id="IPR036236">
    <property type="entry name" value="Znf_C2H2_sf"/>
</dbReference>
<feature type="compositionally biased region" description="Low complexity" evidence="8">
    <location>
        <begin position="350"/>
        <end position="361"/>
    </location>
</feature>
<proteinExistence type="predicted"/>
<keyword evidence="3 6" id="KW-0863">Zinc-finger</keyword>
<evidence type="ECO:0000256" key="4">
    <source>
        <dbReference type="ARBA" id="ARBA00022833"/>
    </source>
</evidence>
<feature type="compositionally biased region" description="Basic and acidic residues" evidence="8">
    <location>
        <begin position="770"/>
        <end position="784"/>
    </location>
</feature>
<feature type="compositionally biased region" description="Basic residues" evidence="8">
    <location>
        <begin position="847"/>
        <end position="859"/>
    </location>
</feature>
<evidence type="ECO:0000256" key="1">
    <source>
        <dbReference type="ARBA" id="ARBA00022723"/>
    </source>
</evidence>
<evidence type="ECO:0000313" key="10">
    <source>
        <dbReference type="EMBL" id="KAJ8307534.1"/>
    </source>
</evidence>
<evidence type="ECO:0000256" key="3">
    <source>
        <dbReference type="ARBA" id="ARBA00022771"/>
    </source>
</evidence>
<feature type="domain" description="C2H2-type" evidence="9">
    <location>
        <begin position="670"/>
        <end position="698"/>
    </location>
</feature>
<feature type="domain" description="C2H2-type" evidence="9">
    <location>
        <begin position="642"/>
        <end position="669"/>
    </location>
</feature>
<feature type="domain" description="C2H2-type" evidence="9">
    <location>
        <begin position="249"/>
        <end position="276"/>
    </location>
</feature>
<feature type="compositionally biased region" description="Basic and acidic residues" evidence="8">
    <location>
        <begin position="795"/>
        <end position="804"/>
    </location>
</feature>
<dbReference type="InterPro" id="IPR013087">
    <property type="entry name" value="Znf_C2H2_type"/>
</dbReference>
<dbReference type="EMBL" id="JARBDR010000793">
    <property type="protein sequence ID" value="KAJ8307534.1"/>
    <property type="molecule type" value="Genomic_DNA"/>
</dbReference>
<protein>
    <recommendedName>
        <fullName evidence="9">C2H2-type domain-containing protein</fullName>
    </recommendedName>
</protein>
<accession>A0ABQ9EQP5</accession>
<feature type="region of interest" description="Disordered" evidence="8">
    <location>
        <begin position="836"/>
        <end position="860"/>
    </location>
</feature>
<feature type="compositionally biased region" description="Basic and acidic residues" evidence="8">
    <location>
        <begin position="558"/>
        <end position="575"/>
    </location>
</feature>
<keyword evidence="7" id="KW-0175">Coiled coil</keyword>
<feature type="region of interest" description="Disordered" evidence="8">
    <location>
        <begin position="329"/>
        <end position="361"/>
    </location>
</feature>
<feature type="coiled-coil region" evidence="7">
    <location>
        <begin position="726"/>
        <end position="757"/>
    </location>
</feature>
<evidence type="ECO:0000256" key="8">
    <source>
        <dbReference type="SAM" id="MobiDB-lite"/>
    </source>
</evidence>
<evidence type="ECO:0000313" key="11">
    <source>
        <dbReference type="Proteomes" id="UP001217089"/>
    </source>
</evidence>
<reference evidence="10 11" key="1">
    <citation type="submission" date="2022-12" db="EMBL/GenBank/DDBJ databases">
        <title>Chromosome-level genome of Tegillarca granosa.</title>
        <authorList>
            <person name="Kim J."/>
        </authorList>
    </citation>
    <scope>NUCLEOTIDE SEQUENCE [LARGE SCALE GENOMIC DNA]</scope>
    <source>
        <strain evidence="10">Teg-2019</strain>
        <tissue evidence="10">Adductor muscle</tissue>
    </source>
</reference>
<feature type="domain" description="C2H2-type" evidence="9">
    <location>
        <begin position="277"/>
        <end position="300"/>
    </location>
</feature>
<comment type="caution">
    <text evidence="10">The sequence shown here is derived from an EMBL/GenBank/DDBJ whole genome shotgun (WGS) entry which is preliminary data.</text>
</comment>
<feature type="domain" description="C2H2-type" evidence="9">
    <location>
        <begin position="520"/>
        <end position="548"/>
    </location>
</feature>
<dbReference type="PANTHER" id="PTHR24393:SF34">
    <property type="entry name" value="PR_SET DOMAIN 13"/>
    <property type="match status" value="1"/>
</dbReference>
<gene>
    <name evidence="10" type="ORF">KUTeg_015618</name>
</gene>
<dbReference type="Pfam" id="PF00096">
    <property type="entry name" value="zf-C2H2"/>
    <property type="match status" value="4"/>
</dbReference>
<evidence type="ECO:0000256" key="2">
    <source>
        <dbReference type="ARBA" id="ARBA00022737"/>
    </source>
</evidence>
<evidence type="ECO:0000259" key="9">
    <source>
        <dbReference type="PROSITE" id="PS50157"/>
    </source>
</evidence>
<dbReference type="SMART" id="SM00355">
    <property type="entry name" value="ZnF_C2H2"/>
    <property type="match status" value="8"/>
</dbReference>
<dbReference type="Proteomes" id="UP001217089">
    <property type="component" value="Unassembled WGS sequence"/>
</dbReference>
<dbReference type="PANTHER" id="PTHR24393">
    <property type="entry name" value="ZINC FINGER PROTEIN"/>
    <property type="match status" value="1"/>
</dbReference>
<name>A0ABQ9EQP5_TEGGR</name>
<evidence type="ECO:0000256" key="5">
    <source>
        <dbReference type="ARBA" id="ARBA00023242"/>
    </source>
</evidence>